<protein>
    <submittedName>
        <fullName evidence="1">Uncharacterized protein</fullName>
    </submittedName>
</protein>
<evidence type="ECO:0000313" key="2">
    <source>
        <dbReference type="Proteomes" id="UP000479190"/>
    </source>
</evidence>
<name>A0A6H5HZE8_9HYME</name>
<organism evidence="1 2">
    <name type="scientific">Trichogramma brassicae</name>
    <dbReference type="NCBI Taxonomy" id="86971"/>
    <lineage>
        <taxon>Eukaryota</taxon>
        <taxon>Metazoa</taxon>
        <taxon>Ecdysozoa</taxon>
        <taxon>Arthropoda</taxon>
        <taxon>Hexapoda</taxon>
        <taxon>Insecta</taxon>
        <taxon>Pterygota</taxon>
        <taxon>Neoptera</taxon>
        <taxon>Endopterygota</taxon>
        <taxon>Hymenoptera</taxon>
        <taxon>Apocrita</taxon>
        <taxon>Proctotrupomorpha</taxon>
        <taxon>Chalcidoidea</taxon>
        <taxon>Trichogrammatidae</taxon>
        <taxon>Trichogramma</taxon>
    </lineage>
</organism>
<dbReference type="EMBL" id="CADCXV010000504">
    <property type="protein sequence ID" value="CAB0030645.1"/>
    <property type="molecule type" value="Genomic_DNA"/>
</dbReference>
<accession>A0A6H5HZE8</accession>
<sequence length="157" mass="18174">MKRVKNTRPDCTNTWSQRLVAEPAPTNAQREREKNDCDTCGRCTWEGYFHQKKLGSTARLREDCNATVGRRSARSVDQRWRRRDCDPAACRTSWSLARRGREVGLVPLMPSSLAFHRLMSLLYFLLTDDPDGDTPDIDWEIIARFPIVTRLFLADSR</sequence>
<keyword evidence="2" id="KW-1185">Reference proteome</keyword>
<reference evidence="1 2" key="1">
    <citation type="submission" date="2020-02" db="EMBL/GenBank/DDBJ databases">
        <authorList>
            <person name="Ferguson B K."/>
        </authorList>
    </citation>
    <scope>NUCLEOTIDE SEQUENCE [LARGE SCALE GENOMIC DNA]</scope>
</reference>
<gene>
    <name evidence="1" type="ORF">TBRA_LOCUS2641</name>
</gene>
<dbReference type="Proteomes" id="UP000479190">
    <property type="component" value="Unassembled WGS sequence"/>
</dbReference>
<proteinExistence type="predicted"/>
<evidence type="ECO:0000313" key="1">
    <source>
        <dbReference type="EMBL" id="CAB0030645.1"/>
    </source>
</evidence>
<dbReference type="AlphaFoldDB" id="A0A6H5HZE8"/>